<organism evidence="1">
    <name type="scientific">Medicago truncatula</name>
    <name type="common">Barrel medic</name>
    <name type="synonym">Medicago tribuloides</name>
    <dbReference type="NCBI Taxonomy" id="3880"/>
    <lineage>
        <taxon>Eukaryota</taxon>
        <taxon>Viridiplantae</taxon>
        <taxon>Streptophyta</taxon>
        <taxon>Embryophyta</taxon>
        <taxon>Tracheophyta</taxon>
        <taxon>Spermatophyta</taxon>
        <taxon>Magnoliopsida</taxon>
        <taxon>eudicotyledons</taxon>
        <taxon>Gunneridae</taxon>
        <taxon>Pentapetalae</taxon>
        <taxon>rosids</taxon>
        <taxon>fabids</taxon>
        <taxon>Fabales</taxon>
        <taxon>Fabaceae</taxon>
        <taxon>Papilionoideae</taxon>
        <taxon>50 kb inversion clade</taxon>
        <taxon>NPAAA clade</taxon>
        <taxon>Hologalegina</taxon>
        <taxon>IRL clade</taxon>
        <taxon>Trifolieae</taxon>
        <taxon>Medicago</taxon>
    </lineage>
</organism>
<protein>
    <submittedName>
        <fullName evidence="1">Uncharacterized protein</fullName>
    </submittedName>
</protein>
<proteinExistence type="predicted"/>
<name>A2Q2J6_MEDTR</name>
<dbReference type="AlphaFoldDB" id="A2Q2J6"/>
<reference evidence="1" key="1">
    <citation type="submission" date="2005-04" db="EMBL/GenBank/DDBJ databases">
        <authorList>
            <person name="Town C.D."/>
        </authorList>
    </citation>
    <scope>NUCLEOTIDE SEQUENCE</scope>
</reference>
<reference evidence="1" key="2">
    <citation type="submission" date="2007-03" db="EMBL/GenBank/DDBJ databases">
        <authorList>
            <consortium name="The International Medicago Genome Annotation Group"/>
        </authorList>
    </citation>
    <scope>NUCLEOTIDE SEQUENCE</scope>
</reference>
<gene>
    <name evidence="1" type="ORF">MtrDRAFT_AC150891g57v2</name>
</gene>
<accession>A2Q2J6</accession>
<evidence type="ECO:0000313" key="1">
    <source>
        <dbReference type="EMBL" id="ABN06132.1"/>
    </source>
</evidence>
<sequence length="50" mass="5838">MRKKKPRNVKRIKEIGWDLGNNGNYHASEIEKQELCANHSPPLHVLFSPR</sequence>
<dbReference type="EMBL" id="AC150891">
    <property type="protein sequence ID" value="ABN06132.1"/>
    <property type="molecule type" value="Genomic_DNA"/>
</dbReference>